<proteinExistence type="predicted"/>
<evidence type="ECO:0000313" key="2">
    <source>
        <dbReference type="Proteomes" id="UP000532194"/>
    </source>
</evidence>
<dbReference type="RefSeq" id="WP_169171993.1">
    <property type="nucleotide sequence ID" value="NZ_JAAIII010000003.1"/>
</dbReference>
<gene>
    <name evidence="1" type="ORF">G1C95_1134</name>
</gene>
<organism evidence="1 2">
    <name type="scientific">Bifidobacterium oedipodis</name>
    <dbReference type="NCBI Taxonomy" id="2675322"/>
    <lineage>
        <taxon>Bacteria</taxon>
        <taxon>Bacillati</taxon>
        <taxon>Actinomycetota</taxon>
        <taxon>Actinomycetes</taxon>
        <taxon>Bifidobacteriales</taxon>
        <taxon>Bifidobacteriaceae</taxon>
        <taxon>Bifidobacterium</taxon>
    </lineage>
</organism>
<evidence type="ECO:0008006" key="3">
    <source>
        <dbReference type="Google" id="ProtNLM"/>
    </source>
</evidence>
<sequence length="87" mass="9185">MAEAKLMFNDGFLDRAQKMSGLKTVESFAGAIGVSESVLNNARKTNVATTAMLIGLYKAFGFQPGEVCKVRPAAIANTSKVETEVAA</sequence>
<accession>A0A7Y0HTB2</accession>
<dbReference type="AlphaFoldDB" id="A0A7Y0HTB2"/>
<keyword evidence="2" id="KW-1185">Reference proteome</keyword>
<evidence type="ECO:0000313" key="1">
    <source>
        <dbReference type="EMBL" id="NMM93947.1"/>
    </source>
</evidence>
<reference evidence="1 2" key="1">
    <citation type="submission" date="2020-02" db="EMBL/GenBank/DDBJ databases">
        <title>Characterization of phylogenetic diversity of novel bifidobacterial species isolated in Czech ZOOs.</title>
        <authorList>
            <person name="Lugli G.A."/>
            <person name="Vera N.B."/>
            <person name="Ventura M."/>
        </authorList>
    </citation>
    <scope>NUCLEOTIDE SEQUENCE [LARGE SCALE GENOMIC DNA]</scope>
    <source>
        <strain evidence="1 2">DSM 109957</strain>
    </source>
</reference>
<dbReference type="EMBL" id="JAAIII010000003">
    <property type="protein sequence ID" value="NMM93947.1"/>
    <property type="molecule type" value="Genomic_DNA"/>
</dbReference>
<comment type="caution">
    <text evidence="1">The sequence shown here is derived from an EMBL/GenBank/DDBJ whole genome shotgun (WGS) entry which is preliminary data.</text>
</comment>
<name>A0A7Y0HTB2_9BIFI</name>
<protein>
    <recommendedName>
        <fullName evidence="3">HTH cro/C1-type domain-containing protein</fullName>
    </recommendedName>
</protein>
<dbReference type="Proteomes" id="UP000532194">
    <property type="component" value="Unassembled WGS sequence"/>
</dbReference>